<comment type="caution">
    <text evidence="4">The sequence shown here is derived from an EMBL/GenBank/DDBJ whole genome shotgun (WGS) entry which is preliminary data.</text>
</comment>
<keyword evidence="2" id="KW-0326">Glycosidase</keyword>
<evidence type="ECO:0000259" key="3">
    <source>
        <dbReference type="Pfam" id="PF01055"/>
    </source>
</evidence>
<feature type="non-terminal residue" evidence="4">
    <location>
        <position position="121"/>
    </location>
</feature>
<accession>A0ABS7CMF8</accession>
<sequence length="121" mass="13890">GQSKKYLDPEYINAYSLQHSKGIYEGQRATTEEKRVVNLTRSAFSGQQRYGAITWSGDTAAKWDTLRKQIPAGLNFVATGVPYWTSDIGAFFTAKKEQWFWGGDYNDGCEDPAYRELYLRW</sequence>
<gene>
    <name evidence="4" type="ORF">K0U00_49645</name>
</gene>
<dbReference type="InterPro" id="IPR000322">
    <property type="entry name" value="Glyco_hydro_31_TIM"/>
</dbReference>
<evidence type="ECO:0000256" key="1">
    <source>
        <dbReference type="ARBA" id="ARBA00007806"/>
    </source>
</evidence>
<keyword evidence="2 4" id="KW-0378">Hydrolase</keyword>
<proteinExistence type="inferred from homology"/>
<reference evidence="4 5" key="1">
    <citation type="submission" date="2021-07" db="EMBL/GenBank/DDBJ databases">
        <title>Paenibacillus radiodurans sp. nov., isolated from the southeastern edge of Tengger Desert.</title>
        <authorList>
            <person name="Zhang G."/>
        </authorList>
    </citation>
    <scope>NUCLEOTIDE SEQUENCE [LARGE SCALE GENOMIC DNA]</scope>
    <source>
        <strain evidence="4 5">CCM 7311</strain>
    </source>
</reference>
<evidence type="ECO:0000313" key="5">
    <source>
        <dbReference type="Proteomes" id="UP001519887"/>
    </source>
</evidence>
<dbReference type="Gene3D" id="3.20.20.80">
    <property type="entry name" value="Glycosidases"/>
    <property type="match status" value="1"/>
</dbReference>
<feature type="domain" description="Glycoside hydrolase family 31 TIM barrel" evidence="3">
    <location>
        <begin position="10"/>
        <end position="121"/>
    </location>
</feature>
<protein>
    <submittedName>
        <fullName evidence="4">Glycoside hydrolase</fullName>
    </submittedName>
</protein>
<keyword evidence="5" id="KW-1185">Reference proteome</keyword>
<dbReference type="GO" id="GO:0016787">
    <property type="term" value="F:hydrolase activity"/>
    <property type="evidence" value="ECO:0007669"/>
    <property type="project" value="UniProtKB-KW"/>
</dbReference>
<dbReference type="EMBL" id="JAHZIK010003623">
    <property type="protein sequence ID" value="MBW7462142.1"/>
    <property type="molecule type" value="Genomic_DNA"/>
</dbReference>
<comment type="similarity">
    <text evidence="1 2">Belongs to the glycosyl hydrolase 31 family.</text>
</comment>
<dbReference type="Proteomes" id="UP001519887">
    <property type="component" value="Unassembled WGS sequence"/>
</dbReference>
<evidence type="ECO:0000256" key="2">
    <source>
        <dbReference type="RuleBase" id="RU361185"/>
    </source>
</evidence>
<dbReference type="Pfam" id="PF01055">
    <property type="entry name" value="Glyco_hydro_31_2nd"/>
    <property type="match status" value="1"/>
</dbReference>
<dbReference type="PANTHER" id="PTHR43863:SF2">
    <property type="entry name" value="MALTASE-GLUCOAMYLASE"/>
    <property type="match status" value="1"/>
</dbReference>
<feature type="non-terminal residue" evidence="4">
    <location>
        <position position="1"/>
    </location>
</feature>
<dbReference type="InterPro" id="IPR051816">
    <property type="entry name" value="Glycosyl_Hydrolase_31"/>
</dbReference>
<organism evidence="4 5">
    <name type="scientific">Paenibacillus sepulcri</name>
    <dbReference type="NCBI Taxonomy" id="359917"/>
    <lineage>
        <taxon>Bacteria</taxon>
        <taxon>Bacillati</taxon>
        <taxon>Bacillota</taxon>
        <taxon>Bacilli</taxon>
        <taxon>Bacillales</taxon>
        <taxon>Paenibacillaceae</taxon>
        <taxon>Paenibacillus</taxon>
    </lineage>
</organism>
<name>A0ABS7CMF8_9BACL</name>
<dbReference type="SUPFAM" id="SSF51445">
    <property type="entry name" value="(Trans)glycosidases"/>
    <property type="match status" value="1"/>
</dbReference>
<evidence type="ECO:0000313" key="4">
    <source>
        <dbReference type="EMBL" id="MBW7462142.1"/>
    </source>
</evidence>
<dbReference type="InterPro" id="IPR017853">
    <property type="entry name" value="GH"/>
</dbReference>
<dbReference type="PANTHER" id="PTHR43863">
    <property type="entry name" value="HYDROLASE, PUTATIVE (AFU_ORTHOLOGUE AFUA_1G03140)-RELATED"/>
    <property type="match status" value="1"/>
</dbReference>